<evidence type="ECO:0000256" key="5">
    <source>
        <dbReference type="ARBA" id="ARBA00022741"/>
    </source>
</evidence>
<evidence type="ECO:0000313" key="10">
    <source>
        <dbReference type="EMBL" id="MBU9710777.1"/>
    </source>
</evidence>
<dbReference type="NCBIfam" id="NF010167">
    <property type="entry name" value="PRK13648.1"/>
    <property type="match status" value="1"/>
</dbReference>
<dbReference type="PROSITE" id="PS00211">
    <property type="entry name" value="ABC_TRANSPORTER_1"/>
    <property type="match status" value="1"/>
</dbReference>
<dbReference type="PANTHER" id="PTHR43553">
    <property type="entry name" value="HEAVY METAL TRANSPORTER"/>
    <property type="match status" value="1"/>
</dbReference>
<dbReference type="Pfam" id="PF00005">
    <property type="entry name" value="ABC_tran"/>
    <property type="match status" value="1"/>
</dbReference>
<keyword evidence="11" id="KW-1185">Reference proteome</keyword>
<gene>
    <name evidence="10" type="ORF">KS419_03360</name>
</gene>
<comment type="caution">
    <text evidence="10">The sequence shown here is derived from an EMBL/GenBank/DDBJ whole genome shotgun (WGS) entry which is preliminary data.</text>
</comment>
<keyword evidence="7" id="KW-1278">Translocase</keyword>
<accession>A0ABS6JAR8</accession>
<evidence type="ECO:0000313" key="11">
    <source>
        <dbReference type="Proteomes" id="UP000784880"/>
    </source>
</evidence>
<sequence>MNKDIVRIHNLSFQYRPNEPYVLTDINLTIKEREWITIVGHNGSGKSSLAKFLNALFIPDEDGEVYIYGLNTKERQNQGKVRKLVAMVFQNPDNQLVAPTVEDDVAFGLENTGVPREEMIERVKESIKIMGLEGFEKQEPHRLSGGQKQRVAIAGVIAMKPKVVVLDEATSMLDPVGRKEVMEYIRRVHNDVNMTVIMITHDLNEALFSDRIIVMKEGKILKDAPPIEVLRDEELLKKSLLKPTFEFEVQSKLKEKGINLFEISPQITNQKELVDALCTWKQKM</sequence>
<evidence type="ECO:0000259" key="9">
    <source>
        <dbReference type="PROSITE" id="PS50893"/>
    </source>
</evidence>
<comment type="subcellular location">
    <subcellularLocation>
        <location evidence="1">Cell membrane</location>
        <topology evidence="1">Peripheral membrane protein</topology>
    </subcellularLocation>
</comment>
<evidence type="ECO:0000256" key="1">
    <source>
        <dbReference type="ARBA" id="ARBA00004202"/>
    </source>
</evidence>
<feature type="domain" description="ABC transporter" evidence="9">
    <location>
        <begin position="6"/>
        <end position="242"/>
    </location>
</feature>
<protein>
    <submittedName>
        <fullName evidence="10">Energy-coupling factor transporter ATPase</fullName>
    </submittedName>
</protein>
<evidence type="ECO:0000256" key="3">
    <source>
        <dbReference type="ARBA" id="ARBA00022448"/>
    </source>
</evidence>
<evidence type="ECO:0000256" key="8">
    <source>
        <dbReference type="ARBA" id="ARBA00023136"/>
    </source>
</evidence>
<evidence type="ECO:0000256" key="2">
    <source>
        <dbReference type="ARBA" id="ARBA00005417"/>
    </source>
</evidence>
<organism evidence="10 11">
    <name type="scientific">Evansella tamaricis</name>
    <dbReference type="NCBI Taxonomy" id="2069301"/>
    <lineage>
        <taxon>Bacteria</taxon>
        <taxon>Bacillati</taxon>
        <taxon>Bacillota</taxon>
        <taxon>Bacilli</taxon>
        <taxon>Bacillales</taxon>
        <taxon>Bacillaceae</taxon>
        <taxon>Evansella</taxon>
    </lineage>
</organism>
<keyword evidence="3" id="KW-0813">Transport</keyword>
<dbReference type="InterPro" id="IPR003439">
    <property type="entry name" value="ABC_transporter-like_ATP-bd"/>
</dbReference>
<dbReference type="InterPro" id="IPR050095">
    <property type="entry name" value="ECF_ABC_transporter_ATP-bd"/>
</dbReference>
<dbReference type="RefSeq" id="WP_217064673.1">
    <property type="nucleotide sequence ID" value="NZ_JAHQCS010000048.1"/>
</dbReference>
<dbReference type="InterPro" id="IPR030947">
    <property type="entry name" value="EcfA_1"/>
</dbReference>
<dbReference type="PANTHER" id="PTHR43553:SF24">
    <property type="entry name" value="ENERGY-COUPLING FACTOR TRANSPORTER ATP-BINDING PROTEIN ECFA1"/>
    <property type="match status" value="1"/>
</dbReference>
<keyword evidence="5" id="KW-0547">Nucleotide-binding</keyword>
<keyword evidence="6" id="KW-0067">ATP-binding</keyword>
<evidence type="ECO:0000256" key="6">
    <source>
        <dbReference type="ARBA" id="ARBA00022840"/>
    </source>
</evidence>
<dbReference type="InterPro" id="IPR017871">
    <property type="entry name" value="ABC_transporter-like_CS"/>
</dbReference>
<keyword evidence="8" id="KW-0472">Membrane</keyword>
<evidence type="ECO:0000256" key="7">
    <source>
        <dbReference type="ARBA" id="ARBA00022967"/>
    </source>
</evidence>
<dbReference type="Proteomes" id="UP000784880">
    <property type="component" value="Unassembled WGS sequence"/>
</dbReference>
<dbReference type="PROSITE" id="PS50893">
    <property type="entry name" value="ABC_TRANSPORTER_2"/>
    <property type="match status" value="1"/>
</dbReference>
<name>A0ABS6JAR8_9BACI</name>
<dbReference type="CDD" id="cd03225">
    <property type="entry name" value="ABC_cobalt_CbiO_domain1"/>
    <property type="match status" value="1"/>
</dbReference>
<keyword evidence="4" id="KW-1003">Cell membrane</keyword>
<reference evidence="10 11" key="1">
    <citation type="submission" date="2021-06" db="EMBL/GenBank/DDBJ databases">
        <title>Bacillus sp. RD4P76, an endophyte from a halophyte.</title>
        <authorList>
            <person name="Sun J.-Q."/>
        </authorList>
    </citation>
    <scope>NUCLEOTIDE SEQUENCE [LARGE SCALE GENOMIC DNA]</scope>
    <source>
        <strain evidence="10 11">CGMCC 1.15917</strain>
    </source>
</reference>
<dbReference type="InterPro" id="IPR015856">
    <property type="entry name" value="ABC_transpr_CbiO/EcfA_su"/>
</dbReference>
<dbReference type="InterPro" id="IPR003593">
    <property type="entry name" value="AAA+_ATPase"/>
</dbReference>
<evidence type="ECO:0000256" key="4">
    <source>
        <dbReference type="ARBA" id="ARBA00022475"/>
    </source>
</evidence>
<dbReference type="NCBIfam" id="TIGR04520">
    <property type="entry name" value="ECF_ATPase_1"/>
    <property type="match status" value="1"/>
</dbReference>
<proteinExistence type="inferred from homology"/>
<comment type="similarity">
    <text evidence="2">Belongs to the ABC transporter superfamily.</text>
</comment>
<dbReference type="SMART" id="SM00382">
    <property type="entry name" value="AAA"/>
    <property type="match status" value="1"/>
</dbReference>
<dbReference type="EMBL" id="JAHQCS010000048">
    <property type="protein sequence ID" value="MBU9710777.1"/>
    <property type="molecule type" value="Genomic_DNA"/>
</dbReference>